<dbReference type="AlphaFoldDB" id="A0A9W7LG48"/>
<reference evidence="3" key="1">
    <citation type="journal article" date="2023" name="Commun. Biol.">
        <title>Genome analysis of Parmales, the sister group of diatoms, reveals the evolutionary specialization of diatoms from phago-mixotrophs to photoautotrophs.</title>
        <authorList>
            <person name="Ban H."/>
            <person name="Sato S."/>
            <person name="Yoshikawa S."/>
            <person name="Yamada K."/>
            <person name="Nakamura Y."/>
            <person name="Ichinomiya M."/>
            <person name="Sato N."/>
            <person name="Blanc-Mathieu R."/>
            <person name="Endo H."/>
            <person name="Kuwata A."/>
            <person name="Ogata H."/>
        </authorList>
    </citation>
    <scope>NUCLEOTIDE SEQUENCE [LARGE SCALE GENOMIC DNA]</scope>
</reference>
<accession>A0A9W7LG48</accession>
<feature type="signal peptide" evidence="1">
    <location>
        <begin position="1"/>
        <end position="18"/>
    </location>
</feature>
<dbReference type="Proteomes" id="UP001165065">
    <property type="component" value="Unassembled WGS sequence"/>
</dbReference>
<name>A0A9W7LG48_9STRA</name>
<keyword evidence="3" id="KW-1185">Reference proteome</keyword>
<dbReference type="OrthoDB" id="194577at2759"/>
<proteinExistence type="predicted"/>
<keyword evidence="1" id="KW-0732">Signal</keyword>
<organism evidence="2 3">
    <name type="scientific">Triparma columacea</name>
    <dbReference type="NCBI Taxonomy" id="722753"/>
    <lineage>
        <taxon>Eukaryota</taxon>
        <taxon>Sar</taxon>
        <taxon>Stramenopiles</taxon>
        <taxon>Ochrophyta</taxon>
        <taxon>Bolidophyceae</taxon>
        <taxon>Parmales</taxon>
        <taxon>Triparmaceae</taxon>
        <taxon>Triparma</taxon>
    </lineage>
</organism>
<evidence type="ECO:0008006" key="4">
    <source>
        <dbReference type="Google" id="ProtNLM"/>
    </source>
</evidence>
<gene>
    <name evidence="2" type="ORF">TrCOL_g5996</name>
</gene>
<evidence type="ECO:0000313" key="3">
    <source>
        <dbReference type="Proteomes" id="UP001165065"/>
    </source>
</evidence>
<protein>
    <recommendedName>
        <fullName evidence="4">Dolichyl-diphosphooligosaccharide--protein glycosyltransferase subunit 2</fullName>
    </recommendedName>
</protein>
<evidence type="ECO:0000256" key="1">
    <source>
        <dbReference type="SAM" id="SignalP"/>
    </source>
</evidence>
<evidence type="ECO:0000313" key="2">
    <source>
        <dbReference type="EMBL" id="GMI48853.1"/>
    </source>
</evidence>
<sequence length="294" mass="32796">MNIFFLTLILAIFTVAWGEDMAKKLKDELEDRQAMAFAKSLEASIGKQKLKDMVDHAQGKKKSSSLLVDMLEKSGSFNGEAEVHVEDGEGGITFMKGKDLLNKMRDQEAFTDKVKQNADGSLVSEEEGTISLDELKDSKEHGQLQAFIAIGRLGHLIIQSVGYANGNLTNIQSSPRYTPPTHAELEKMDKRGRPNMPELITISVSNGETYELEFDFNRKYRLGVGLISGWRLNRGTMEREKDLVLPAPELEPLLFGYKIKDIESFSIKFGSLLMVIGTISYLSGMYLDSKSKAD</sequence>
<dbReference type="EMBL" id="BRYA01000439">
    <property type="protein sequence ID" value="GMI48853.1"/>
    <property type="molecule type" value="Genomic_DNA"/>
</dbReference>
<comment type="caution">
    <text evidence="2">The sequence shown here is derived from an EMBL/GenBank/DDBJ whole genome shotgun (WGS) entry which is preliminary data.</text>
</comment>
<feature type="chain" id="PRO_5040776658" description="Dolichyl-diphosphooligosaccharide--protein glycosyltransferase subunit 2" evidence="1">
    <location>
        <begin position="19"/>
        <end position="294"/>
    </location>
</feature>